<reference evidence="2 5" key="2">
    <citation type="submission" date="2024-06" db="EMBL/GenBank/DDBJ databases">
        <title>Genomic Encyclopedia of Type Strains, Phase IV (KMG-IV): sequencing the most valuable type-strain genomes for metagenomic binning, comparative biology and taxonomic classification.</title>
        <authorList>
            <person name="Goeker M."/>
        </authorList>
    </citation>
    <scope>NUCLEOTIDE SEQUENCE [LARGE SCALE GENOMIC DNA]</scope>
    <source>
        <strain evidence="2 5">D-501</strain>
    </source>
</reference>
<evidence type="ECO:0000313" key="2">
    <source>
        <dbReference type="EMBL" id="MET3605778.1"/>
    </source>
</evidence>
<dbReference type="OrthoDB" id="9811177at2"/>
<reference evidence="3 4" key="1">
    <citation type="submission" date="2019-02" db="EMBL/GenBank/DDBJ databases">
        <title>Complete Genome Sequence and Methylome Analysis of Sphaerotilus natans subsp. sulfidivorans D-507.</title>
        <authorList>
            <person name="Fomenkov A."/>
            <person name="Gridneva E."/>
            <person name="Smolyakov D."/>
            <person name="Dubinina G."/>
            <person name="Vincze T."/>
            <person name="Grabovich M."/>
            <person name="Roberts R.J."/>
        </authorList>
    </citation>
    <scope>NUCLEOTIDE SEQUENCE [LARGE SCALE GENOMIC DNA]</scope>
    <source>
        <strain evidence="3 4">D-507</strain>
        <plasmid evidence="4">psna507_unt12</plasmid>
        <plasmid evidence="3">pSna507_unt12</plasmid>
    </source>
</reference>
<evidence type="ECO:0000259" key="1">
    <source>
        <dbReference type="Pfam" id="PF01863"/>
    </source>
</evidence>
<dbReference type="InterPro" id="IPR002725">
    <property type="entry name" value="YgjP-like_metallopeptidase"/>
</dbReference>
<dbReference type="Proteomes" id="UP000323522">
    <property type="component" value="Plasmid pSna507_unt12"/>
</dbReference>
<geneLocation type="plasmid" evidence="3">
    <name>pSna507_unt12</name>
</geneLocation>
<dbReference type="CDD" id="cd07344">
    <property type="entry name" value="M48_yhfN_like"/>
    <property type="match status" value="1"/>
</dbReference>
<dbReference type="InterPro" id="IPR053136">
    <property type="entry name" value="UTP_pyrophosphatase-like"/>
</dbReference>
<name>A0A5C1Q416_9BURK</name>
<dbReference type="Gene3D" id="3.30.2010.10">
    <property type="entry name" value="Metalloproteases ('zincins'), catalytic domain"/>
    <property type="match status" value="1"/>
</dbReference>
<dbReference type="Proteomes" id="UP001549111">
    <property type="component" value="Unassembled WGS sequence"/>
</dbReference>
<dbReference type="EMBL" id="JBEPLS010000023">
    <property type="protein sequence ID" value="MET3605778.1"/>
    <property type="molecule type" value="Genomic_DNA"/>
</dbReference>
<organism evidence="3 4">
    <name type="scientific">Sphaerotilus sulfidivorans</name>
    <dbReference type="NCBI Taxonomy" id="639200"/>
    <lineage>
        <taxon>Bacteria</taxon>
        <taxon>Pseudomonadati</taxon>
        <taxon>Pseudomonadota</taxon>
        <taxon>Betaproteobacteria</taxon>
        <taxon>Burkholderiales</taxon>
        <taxon>Sphaerotilaceae</taxon>
        <taxon>Sphaerotilus</taxon>
    </lineage>
</organism>
<protein>
    <submittedName>
        <fullName evidence="3">M48 family peptidase</fullName>
    </submittedName>
    <submittedName>
        <fullName evidence="2">Metal-dependent hydrolase</fullName>
    </submittedName>
</protein>
<dbReference type="KEGG" id="snn:EWH46_18160"/>
<gene>
    <name evidence="2" type="ORF">ABIC99_003612</name>
    <name evidence="3" type="ORF">EWH46_18160</name>
</gene>
<keyword evidence="5" id="KW-1185">Reference proteome</keyword>
<proteinExistence type="predicted"/>
<dbReference type="RefSeq" id="WP_149505428.1">
    <property type="nucleotide sequence ID" value="NZ_CP035709.1"/>
</dbReference>
<dbReference type="PANTHER" id="PTHR30399">
    <property type="entry name" value="UNCHARACTERIZED PROTEIN YGJP"/>
    <property type="match status" value="1"/>
</dbReference>
<dbReference type="GO" id="GO:0016787">
    <property type="term" value="F:hydrolase activity"/>
    <property type="evidence" value="ECO:0007669"/>
    <property type="project" value="UniProtKB-KW"/>
</dbReference>
<accession>A0A5C1Q416</accession>
<dbReference type="AlphaFoldDB" id="A0A5C1Q416"/>
<dbReference type="Pfam" id="PF01863">
    <property type="entry name" value="YgjP-like"/>
    <property type="match status" value="1"/>
</dbReference>
<keyword evidence="2" id="KW-0378">Hydrolase</keyword>
<dbReference type="EMBL" id="CP035709">
    <property type="protein sequence ID" value="QEN02805.1"/>
    <property type="molecule type" value="Genomic_DNA"/>
</dbReference>
<feature type="domain" description="YgjP-like metallopeptidase" evidence="1">
    <location>
        <begin position="36"/>
        <end position="244"/>
    </location>
</feature>
<evidence type="ECO:0000313" key="4">
    <source>
        <dbReference type="Proteomes" id="UP000323522"/>
    </source>
</evidence>
<dbReference type="PANTHER" id="PTHR30399:SF1">
    <property type="entry name" value="UTP PYROPHOSPHATASE"/>
    <property type="match status" value="1"/>
</dbReference>
<evidence type="ECO:0000313" key="3">
    <source>
        <dbReference type="EMBL" id="QEN02805.1"/>
    </source>
</evidence>
<geneLocation type="plasmid" evidence="4">
    <name>psna507_unt12</name>
</geneLocation>
<evidence type="ECO:0000313" key="5">
    <source>
        <dbReference type="Proteomes" id="UP001549111"/>
    </source>
</evidence>
<sequence length="258" mass="29954">MSTGLDASEPQVLRIRYGDEVISVEVRQQPGRSQERLSIHVEPDGRVLVDAPLGVEVGRLLDSVKRRARWISQQLEGFRIQRAHASPHEYVSGESMLYLGRRYRLKVQIDPTAKPVARMHGAFIEVTLPERDPAMVAAALMSWYRQRAREVFSQRLPVVAEPLRWVRELPSIRLQFMKLQWGSCSPSGRITLNPWLVRAPREAIDYVLLHEMCHLRHHNHSRAFYASLSRHMPDWKQIKTRLDSRAEEFLRIEVDRVG</sequence>
<keyword evidence="3" id="KW-0614">Plasmid</keyword>